<accession>A0ABT7LPW9</accession>
<comment type="similarity">
    <text evidence="1">Belongs to the HipA Ser/Thr kinase family.</text>
</comment>
<reference evidence="6 7" key="1">
    <citation type="submission" date="2023-06" db="EMBL/GenBank/DDBJ databases">
        <title>Pelomonas sp. APW6 16S ribosomal RNA gene genome sequencing and assembly.</title>
        <authorList>
            <person name="Woo H."/>
        </authorList>
    </citation>
    <scope>NUCLEOTIDE SEQUENCE [LARGE SCALE GENOMIC DNA]</scope>
    <source>
        <strain evidence="6 7">APW6</strain>
    </source>
</reference>
<keyword evidence="2" id="KW-0808">Transferase</keyword>
<dbReference type="EMBL" id="JASVDS010000008">
    <property type="protein sequence ID" value="MDL5034272.1"/>
    <property type="molecule type" value="Genomic_DNA"/>
</dbReference>
<evidence type="ECO:0000313" key="6">
    <source>
        <dbReference type="EMBL" id="MDL5034272.1"/>
    </source>
</evidence>
<organism evidence="6 7">
    <name type="scientific">Roseateles subflavus</name>
    <dbReference type="NCBI Taxonomy" id="3053353"/>
    <lineage>
        <taxon>Bacteria</taxon>
        <taxon>Pseudomonadati</taxon>
        <taxon>Pseudomonadota</taxon>
        <taxon>Betaproteobacteria</taxon>
        <taxon>Burkholderiales</taxon>
        <taxon>Sphaerotilaceae</taxon>
        <taxon>Roseateles</taxon>
    </lineage>
</organism>
<evidence type="ECO:0000256" key="1">
    <source>
        <dbReference type="ARBA" id="ARBA00010164"/>
    </source>
</evidence>
<dbReference type="InterPro" id="IPR012893">
    <property type="entry name" value="HipA-like_C"/>
</dbReference>
<feature type="domain" description="HipA N-terminal subdomain 1" evidence="5">
    <location>
        <begin position="41"/>
        <end position="129"/>
    </location>
</feature>
<proteinExistence type="inferred from homology"/>
<feature type="domain" description="HipA-like C-terminal" evidence="4">
    <location>
        <begin position="186"/>
        <end position="413"/>
    </location>
</feature>
<evidence type="ECO:0000259" key="4">
    <source>
        <dbReference type="Pfam" id="PF07804"/>
    </source>
</evidence>
<evidence type="ECO:0000259" key="5">
    <source>
        <dbReference type="Pfam" id="PF13657"/>
    </source>
</evidence>
<dbReference type="RefSeq" id="WP_285984348.1">
    <property type="nucleotide sequence ID" value="NZ_JASVDS010000008.1"/>
</dbReference>
<comment type="caution">
    <text evidence="6">The sequence shown here is derived from an EMBL/GenBank/DDBJ whole genome shotgun (WGS) entry which is preliminary data.</text>
</comment>
<dbReference type="Pfam" id="PF13657">
    <property type="entry name" value="Couple_hipA"/>
    <property type="match status" value="1"/>
</dbReference>
<name>A0ABT7LPW9_9BURK</name>
<dbReference type="InterPro" id="IPR052028">
    <property type="entry name" value="HipA_Ser/Thr_kinase"/>
</dbReference>
<evidence type="ECO:0000256" key="2">
    <source>
        <dbReference type="ARBA" id="ARBA00022679"/>
    </source>
</evidence>
<sequence>MATRAPSKTQQVIVGMATEHGVVAVGILQVDRSMTGDRDTSLGRFKYAPSYLKRPDAVALDPIKLPLTDGEFRFASMGGLPSAIRDSAPDNWGRLLIRRYFYAREIEGPLHEVDYLLAAPRDRSGNLHFATGFKSDGTPDWDRHAIEPEALPEAEALAQHVRTVLKDPVGQFGKAYPKELDALLTASGGARPKVNLVARNGTYLIKMGAPGQDTTSNARLEDASIRMAKQVGINVASVGARPNGAEPDLLSVRRFDRDGTRKLQMVSAMTVLGADDDAYKRTNWSYPLLAQELDRWSSEPAKDKEQLFRCMVLRAMLSDGDDHPRNYALIRDPNSASNQGRGGSTLGQWRLSPMYDCVVGRGEGRKESALAMNIGRMGREISEANILSQCRAFGLSTDQAAAIMAEIQQAVLTQFPRVLQECGVSEVDAQLSLRAVAPLNERAQESFVQRLVARMEQRQQEATDAQGDQTQNAPRG</sequence>
<gene>
    <name evidence="6" type="ORF">QRD43_20390</name>
</gene>
<keyword evidence="3" id="KW-0418">Kinase</keyword>
<dbReference type="PANTHER" id="PTHR37419:SF8">
    <property type="entry name" value="TOXIN YJJJ"/>
    <property type="match status" value="1"/>
</dbReference>
<keyword evidence="7" id="KW-1185">Reference proteome</keyword>
<protein>
    <submittedName>
        <fullName evidence="6">Type II toxin-antitoxin system HipA family toxin</fullName>
    </submittedName>
</protein>
<dbReference type="PANTHER" id="PTHR37419">
    <property type="entry name" value="SERINE/THREONINE-PROTEIN KINASE TOXIN HIPA"/>
    <property type="match status" value="1"/>
</dbReference>
<dbReference type="Pfam" id="PF07804">
    <property type="entry name" value="HipA_C"/>
    <property type="match status" value="1"/>
</dbReference>
<dbReference type="InterPro" id="IPR017508">
    <property type="entry name" value="HipA_N1"/>
</dbReference>
<dbReference type="Proteomes" id="UP001238603">
    <property type="component" value="Unassembled WGS sequence"/>
</dbReference>
<evidence type="ECO:0000313" key="7">
    <source>
        <dbReference type="Proteomes" id="UP001238603"/>
    </source>
</evidence>
<evidence type="ECO:0000256" key="3">
    <source>
        <dbReference type="ARBA" id="ARBA00022777"/>
    </source>
</evidence>